<dbReference type="InterPro" id="IPR036770">
    <property type="entry name" value="Ankyrin_rpt-contain_sf"/>
</dbReference>
<protein>
    <submittedName>
        <fullName evidence="4">Putative RabGAP/TBC domaincontaining protein</fullName>
    </submittedName>
</protein>
<dbReference type="InterPro" id="IPR035969">
    <property type="entry name" value="Rab-GAP_TBC_sf"/>
</dbReference>
<dbReference type="CDD" id="cd00063">
    <property type="entry name" value="FN3"/>
    <property type="match status" value="1"/>
</dbReference>
<reference evidence="4" key="1">
    <citation type="journal article" date="2011" name="PLoS Biol.">
        <title>Gene gain and loss during evolution of obligate parasitism in the white rust pathogen of Arabidopsis thaliana.</title>
        <authorList>
            <person name="Kemen E."/>
            <person name="Gardiner A."/>
            <person name="Schultz-Larsen T."/>
            <person name="Kemen A.C."/>
            <person name="Balmuth A.L."/>
            <person name="Robert-Seilaniantz A."/>
            <person name="Bailey K."/>
            <person name="Holub E."/>
            <person name="Studholme D.J."/>
            <person name="Maclean D."/>
            <person name="Jones J.D."/>
        </authorList>
    </citation>
    <scope>NUCLEOTIDE SEQUENCE</scope>
</reference>
<dbReference type="SUPFAM" id="SSF47923">
    <property type="entry name" value="Ypt/Rab-GAP domain of gyp1p"/>
    <property type="match status" value="2"/>
</dbReference>
<dbReference type="SUPFAM" id="SSF48403">
    <property type="entry name" value="Ankyrin repeat"/>
    <property type="match status" value="1"/>
</dbReference>
<dbReference type="Pfam" id="PF00566">
    <property type="entry name" value="RabGAP-TBC"/>
    <property type="match status" value="1"/>
</dbReference>
<dbReference type="InterPro" id="IPR002110">
    <property type="entry name" value="Ankyrin_rpt"/>
</dbReference>
<gene>
    <name evidence="4" type="primary">AlNc14C73G4991</name>
    <name evidence="4" type="ORF">ALNC14_057090</name>
</gene>
<dbReference type="PANTHER" id="PTHR47219:SF20">
    <property type="entry name" value="TBC1 DOMAIN FAMILY MEMBER 2B"/>
    <property type="match status" value="1"/>
</dbReference>
<evidence type="ECO:0000259" key="2">
    <source>
        <dbReference type="PROSITE" id="PS50086"/>
    </source>
</evidence>
<dbReference type="Gene3D" id="1.10.472.80">
    <property type="entry name" value="Ypt/Rab-GAP domain of gyp1p, domain 3"/>
    <property type="match status" value="1"/>
</dbReference>
<dbReference type="InterPro" id="IPR013783">
    <property type="entry name" value="Ig-like_fold"/>
</dbReference>
<feature type="repeat" description="ANK" evidence="1">
    <location>
        <begin position="81"/>
        <end position="113"/>
    </location>
</feature>
<accession>F0WED4</accession>
<dbReference type="PROSITE" id="PS50086">
    <property type="entry name" value="TBC_RABGAP"/>
    <property type="match status" value="1"/>
</dbReference>
<feature type="domain" description="Fibronectin type-III" evidence="3">
    <location>
        <begin position="342"/>
        <end position="438"/>
    </location>
</feature>
<dbReference type="EMBL" id="FR824118">
    <property type="protein sequence ID" value="CCA19566.1"/>
    <property type="molecule type" value="Genomic_DNA"/>
</dbReference>
<dbReference type="HOGENOM" id="CLU_285684_0_0_1"/>
<dbReference type="PROSITE" id="PS50088">
    <property type="entry name" value="ANK_REPEAT"/>
    <property type="match status" value="2"/>
</dbReference>
<dbReference type="InterPro" id="IPR003961">
    <property type="entry name" value="FN3_dom"/>
</dbReference>
<dbReference type="Gene3D" id="1.10.8.270">
    <property type="entry name" value="putative rabgap domain of human tbc1 domain family member 14 like domains"/>
    <property type="match status" value="1"/>
</dbReference>
<dbReference type="Gene3D" id="1.25.40.20">
    <property type="entry name" value="Ankyrin repeat-containing domain"/>
    <property type="match status" value="1"/>
</dbReference>
<reference evidence="4" key="2">
    <citation type="submission" date="2011-02" db="EMBL/GenBank/DDBJ databases">
        <authorList>
            <person name="MacLean D."/>
        </authorList>
    </citation>
    <scope>NUCLEOTIDE SEQUENCE</scope>
</reference>
<dbReference type="PROSITE" id="PS50853">
    <property type="entry name" value="FN3"/>
    <property type="match status" value="1"/>
</dbReference>
<organism evidence="4">
    <name type="scientific">Albugo laibachii Nc14</name>
    <dbReference type="NCBI Taxonomy" id="890382"/>
    <lineage>
        <taxon>Eukaryota</taxon>
        <taxon>Sar</taxon>
        <taxon>Stramenopiles</taxon>
        <taxon>Oomycota</taxon>
        <taxon>Peronosporomycetes</taxon>
        <taxon>Albuginales</taxon>
        <taxon>Albuginaceae</taxon>
        <taxon>Albugo</taxon>
    </lineage>
</organism>
<dbReference type="Gene3D" id="2.60.40.10">
    <property type="entry name" value="Immunoglobulins"/>
    <property type="match status" value="1"/>
</dbReference>
<name>F0WED4_9STRA</name>
<evidence type="ECO:0000256" key="1">
    <source>
        <dbReference type="PROSITE-ProRule" id="PRU00023"/>
    </source>
</evidence>
<dbReference type="Pfam" id="PF12796">
    <property type="entry name" value="Ank_2"/>
    <property type="match status" value="1"/>
</dbReference>
<sequence length="1130" mass="128650">MRMDEEISIAYSSMAALFSPTRSRDVSLPPMLMTQIIDELFASVKDDIFFEAQRRFHPLLHKTFGQSNEPIADMYQFVNVAGKTLLHHACTLAKVSMVRFLVSQGSQPTAKCPIGRTPFHDCISSHSERKPFVLEMVKILFESDPNGLSIVDDNGVHVIHLAAIHGCLDVLKWYQDLQACKRIPMDITSFRGRTVLHYACYNCRMDIIEWLLPDSKEINANRPLHDIASLDANGNSALHYAVLGNHLEVCEWLILHAPTRQVLSINSRNNKAEAPVDIAPPDTKLYAFLSFASQPAWKPMSIFCIGSDSHTLGISWKFPTSGDTLLDQVVAPQWLEIEYCKRPKELTITQSFFSTIRSESLQHTPSSPDAKFHWVAISCQKSEHPGLDLSLRISPDASQYWIAGLQPESEYFVRLRARNRNGYGAFAALSSGLFTQSSQLRIDRNSCRGKEQRKNLVYPTSLLKHMQKPGSQLLSRPRASCDTTHQRIERNCLGFIGTLQFEILAARNLNLSFVQSQSHAKTTYHANSGVRNIFTQVSLNAAPRTCSSPFIKPPECQDSMSHLYRVQSLPGRLQKHLVFLGSRSGFRHCQIDFYTIFCIPDTKNATLTVEIFERNAYSRNGMSIGFITIPVPYFITGMPEKMEWFALQHPDQKQGYPSYASASTMSCGQVLLRTYFLPDGVRPSPHPRVSSIICTETTADNEEPLDEMQVYSVPTDEKRLYDPYGFRIVERNHLKHHAAAHIHPPRYYQLHLECILSRQETLWTQYHRHFHSTSHIQDYGNQKFSDLLDHDCDCQLTNAQHCPYSESIGAIPGSDHERYARETLRELIWMNGGIPLMARRKLYMNLSGATRLQKSAFPANKSYHTTLVDRIKYQLEIDSLEGNETPFLVSRRQILIDLNRTFAGQLCWITCSDGQAALERVLLAYALHNSTLGYCQSMSHIAGRLLCLFDLTTSKSPGEISSEECVFWLLSVVCEAFFPLSYIKGMKGIRLDAMLLETLIDRRLPTLARYFRSLQAPHVGLLLATNWFLPLFCTNFPSETCYQLLDIIMLEGPDVVFAIAIALLRMAQNGIMQQDLEFMQLISFLKERDKCLYDVDLLMEIVREEWEVVGPEIAILRKNERLRKQDNKLC</sequence>
<dbReference type="AlphaFoldDB" id="F0WED4"/>
<dbReference type="GO" id="GO:0031267">
    <property type="term" value="F:small GTPase binding"/>
    <property type="evidence" value="ECO:0007669"/>
    <property type="project" value="TreeGrafter"/>
</dbReference>
<evidence type="ECO:0000313" key="4">
    <source>
        <dbReference type="EMBL" id="CCA19566.1"/>
    </source>
</evidence>
<keyword evidence="1" id="KW-0040">ANK repeat</keyword>
<dbReference type="InterPro" id="IPR050302">
    <property type="entry name" value="Rab_GAP_TBC_domain"/>
</dbReference>
<proteinExistence type="predicted"/>
<dbReference type="SMART" id="SM00248">
    <property type="entry name" value="ANK"/>
    <property type="match status" value="5"/>
</dbReference>
<feature type="repeat" description="ANK" evidence="1">
    <location>
        <begin position="191"/>
        <end position="223"/>
    </location>
</feature>
<dbReference type="InterPro" id="IPR036116">
    <property type="entry name" value="FN3_sf"/>
</dbReference>
<dbReference type="SUPFAM" id="SSF49265">
    <property type="entry name" value="Fibronectin type III"/>
    <property type="match status" value="1"/>
</dbReference>
<dbReference type="PANTHER" id="PTHR47219">
    <property type="entry name" value="RAB GTPASE-ACTIVATING PROTEIN 1-LIKE"/>
    <property type="match status" value="1"/>
</dbReference>
<dbReference type="SMART" id="SM00060">
    <property type="entry name" value="FN3"/>
    <property type="match status" value="1"/>
</dbReference>
<dbReference type="GO" id="GO:0005096">
    <property type="term" value="F:GTPase activator activity"/>
    <property type="evidence" value="ECO:0007669"/>
    <property type="project" value="TreeGrafter"/>
</dbReference>
<evidence type="ECO:0000259" key="3">
    <source>
        <dbReference type="PROSITE" id="PS50853"/>
    </source>
</evidence>
<feature type="domain" description="Rab-GAP TBC" evidence="2">
    <location>
        <begin position="833"/>
        <end position="1052"/>
    </location>
</feature>
<dbReference type="SMART" id="SM00164">
    <property type="entry name" value="TBC"/>
    <property type="match status" value="1"/>
</dbReference>
<dbReference type="InterPro" id="IPR000195">
    <property type="entry name" value="Rab-GAP-TBC_dom"/>
</dbReference>